<evidence type="ECO:0000313" key="1">
    <source>
        <dbReference type="EMBL" id="GMN29386.1"/>
    </source>
</evidence>
<gene>
    <name evidence="1" type="ORF">TIFTF001_002427</name>
</gene>
<evidence type="ECO:0000313" key="2">
    <source>
        <dbReference type="Proteomes" id="UP001187192"/>
    </source>
</evidence>
<dbReference type="EMBL" id="BTGU01000002">
    <property type="protein sequence ID" value="GMN29386.1"/>
    <property type="molecule type" value="Genomic_DNA"/>
</dbReference>
<accession>A0AA87ZMM3</accession>
<keyword evidence="2" id="KW-1185">Reference proteome</keyword>
<dbReference type="Proteomes" id="UP001187192">
    <property type="component" value="Unassembled WGS sequence"/>
</dbReference>
<dbReference type="AlphaFoldDB" id="A0AA87ZMM3"/>
<sequence length="142" mass="15663">MSITRPYAVLGEHEKPIRSYRLTRVTAYRARLCSEHPTSGNVPRIDRSPPGPHSYLTSHKSCHCTRQLQAPPTYCHLQALPTYCCSTSRCHPPPPTLTGAVLQAPAGATLLSPVSSQRHVAPVHWTESTCKHKTYSPLGCPR</sequence>
<organism evidence="1 2">
    <name type="scientific">Ficus carica</name>
    <name type="common">Common fig</name>
    <dbReference type="NCBI Taxonomy" id="3494"/>
    <lineage>
        <taxon>Eukaryota</taxon>
        <taxon>Viridiplantae</taxon>
        <taxon>Streptophyta</taxon>
        <taxon>Embryophyta</taxon>
        <taxon>Tracheophyta</taxon>
        <taxon>Spermatophyta</taxon>
        <taxon>Magnoliopsida</taxon>
        <taxon>eudicotyledons</taxon>
        <taxon>Gunneridae</taxon>
        <taxon>Pentapetalae</taxon>
        <taxon>rosids</taxon>
        <taxon>fabids</taxon>
        <taxon>Rosales</taxon>
        <taxon>Moraceae</taxon>
        <taxon>Ficeae</taxon>
        <taxon>Ficus</taxon>
    </lineage>
</organism>
<comment type="caution">
    <text evidence="1">The sequence shown here is derived from an EMBL/GenBank/DDBJ whole genome shotgun (WGS) entry which is preliminary data.</text>
</comment>
<reference evidence="1" key="1">
    <citation type="submission" date="2023-07" db="EMBL/GenBank/DDBJ databases">
        <title>draft genome sequence of fig (Ficus carica).</title>
        <authorList>
            <person name="Takahashi T."/>
            <person name="Nishimura K."/>
        </authorList>
    </citation>
    <scope>NUCLEOTIDE SEQUENCE</scope>
</reference>
<proteinExistence type="predicted"/>
<protein>
    <submittedName>
        <fullName evidence="1">Uncharacterized protein</fullName>
    </submittedName>
</protein>
<name>A0AA87ZMM3_FICCA</name>